<dbReference type="InterPro" id="IPR045920">
    <property type="entry name" value="DUF6339"/>
</dbReference>
<evidence type="ECO:0000256" key="1">
    <source>
        <dbReference type="SAM" id="MobiDB-lite"/>
    </source>
</evidence>
<gene>
    <name evidence="2" type="ORF">AArc1_3333</name>
</gene>
<dbReference type="KEGG" id="nan:AArc1_3333"/>
<dbReference type="AlphaFoldDB" id="A0A346PJD8"/>
<protein>
    <submittedName>
        <fullName evidence="2">Uncharacterized protein</fullName>
    </submittedName>
</protein>
<sequence>MTDIPRLTDSGRDMVEEHDEFTSREEVRSLRDDLEAHVEYDPVPEANIDVDALNEAIERATTVFNPDIDTQRSAMDSVLSPLVHQYYEIPPRVAGQIGVWQYLALVEFPDYVVTRWLGHGDLKEKLLGEQNDLYSNQMARLWWGAHLTYDREADHYYGTHKMFNKQRIANYVLDSEFNRCRPAVLAFVGKLHSESGTTIGTVGRRFNQSLSTYQMDSRSRQDFEDQLDRILDFVTT</sequence>
<accession>A0A346PJD8</accession>
<evidence type="ECO:0000313" key="3">
    <source>
        <dbReference type="Proteomes" id="UP000258707"/>
    </source>
</evidence>
<proteinExistence type="predicted"/>
<dbReference type="Proteomes" id="UP000258707">
    <property type="component" value="Chromosome"/>
</dbReference>
<dbReference type="Pfam" id="PF19866">
    <property type="entry name" value="DUF6339"/>
    <property type="match status" value="1"/>
</dbReference>
<feature type="region of interest" description="Disordered" evidence="1">
    <location>
        <begin position="1"/>
        <end position="21"/>
    </location>
</feature>
<reference evidence="3" key="1">
    <citation type="submission" date="2017-10" db="EMBL/GenBank/DDBJ databases">
        <title>Phenotypic and genomic properties of facultatively anaerobic sulfur-reducing natronoarchaea from hypersaline soda lakes.</title>
        <authorList>
            <person name="Sorokin D.Y."/>
            <person name="Kublanov I.V."/>
            <person name="Roman P."/>
            <person name="Sinninghe Damste J.S."/>
            <person name="Golyshin P.N."/>
            <person name="Rojo D."/>
            <person name="Ciordia S."/>
            <person name="Mena Md.C."/>
            <person name="Ferrer M."/>
            <person name="Messina E."/>
            <person name="Smedile F."/>
            <person name="La Spada G."/>
            <person name="La Cono V."/>
            <person name="Yakimov M.M."/>
        </authorList>
    </citation>
    <scope>NUCLEOTIDE SEQUENCE [LARGE SCALE GENOMIC DNA]</scope>
    <source>
        <strain evidence="3">AArc1</strain>
    </source>
</reference>
<name>A0A346PJD8_9EURY</name>
<dbReference type="EMBL" id="CP024047">
    <property type="protein sequence ID" value="AXR79633.1"/>
    <property type="molecule type" value="Genomic_DNA"/>
</dbReference>
<organism evidence="2 3">
    <name type="scientific">Natrarchaeobaculum sulfurireducens</name>
    <dbReference type="NCBI Taxonomy" id="2044521"/>
    <lineage>
        <taxon>Archaea</taxon>
        <taxon>Methanobacteriati</taxon>
        <taxon>Methanobacteriota</taxon>
        <taxon>Stenosarchaea group</taxon>
        <taxon>Halobacteria</taxon>
        <taxon>Halobacteriales</taxon>
        <taxon>Natrialbaceae</taxon>
        <taxon>Natrarchaeobaculum</taxon>
    </lineage>
</organism>
<evidence type="ECO:0000313" key="2">
    <source>
        <dbReference type="EMBL" id="AXR79633.1"/>
    </source>
</evidence>
<feature type="compositionally biased region" description="Basic and acidic residues" evidence="1">
    <location>
        <begin position="9"/>
        <end position="21"/>
    </location>
</feature>